<evidence type="ECO:0000313" key="2">
    <source>
        <dbReference type="EMBL" id="NEV11024.1"/>
    </source>
</evidence>
<dbReference type="Proteomes" id="UP000471190">
    <property type="component" value="Unassembled WGS sequence"/>
</dbReference>
<protein>
    <submittedName>
        <fullName evidence="2">PilZ domain-containing protein</fullName>
    </submittedName>
</protein>
<organism evidence="2 3">
    <name type="scientific">Rhizobium tropici</name>
    <dbReference type="NCBI Taxonomy" id="398"/>
    <lineage>
        <taxon>Bacteria</taxon>
        <taxon>Pseudomonadati</taxon>
        <taxon>Pseudomonadota</taxon>
        <taxon>Alphaproteobacteria</taxon>
        <taxon>Hyphomicrobiales</taxon>
        <taxon>Rhizobiaceae</taxon>
        <taxon>Rhizobium/Agrobacterium group</taxon>
        <taxon>Rhizobium</taxon>
    </lineage>
</organism>
<dbReference type="EMBL" id="JACHBF010000005">
    <property type="protein sequence ID" value="MBB6491809.1"/>
    <property type="molecule type" value="Genomic_DNA"/>
</dbReference>
<dbReference type="Proteomes" id="UP000526625">
    <property type="component" value="Unassembled WGS sequence"/>
</dbReference>
<dbReference type="AlphaFoldDB" id="A0A6P1C7V9"/>
<evidence type="ECO:0000313" key="4">
    <source>
        <dbReference type="Proteomes" id="UP000526625"/>
    </source>
</evidence>
<proteinExistence type="predicted"/>
<comment type="caution">
    <text evidence="2">The sequence shown here is derived from an EMBL/GenBank/DDBJ whole genome shotgun (WGS) entry which is preliminary data.</text>
</comment>
<evidence type="ECO:0000313" key="1">
    <source>
        <dbReference type="EMBL" id="MBB6491809.1"/>
    </source>
</evidence>
<reference evidence="2 3" key="1">
    <citation type="submission" date="2020-02" db="EMBL/GenBank/DDBJ databases">
        <title>Draft genome sequence of Rhizobium tropici.</title>
        <authorList>
            <person name="Khayi S."/>
            <person name="Jemo M."/>
        </authorList>
    </citation>
    <scope>NUCLEOTIDE SEQUENCE [LARGE SCALE GENOMIC DNA]</scope>
    <source>
        <strain evidence="2 3">A12</strain>
    </source>
</reference>
<gene>
    <name evidence="1" type="ORF">GGD45_002211</name>
    <name evidence="2" type="ORF">GXW80_08440</name>
</gene>
<sequence>MLRATHLAKVKSEVYERSWERFYVQRPARLVAVRPCLTGISVRSAEITDISRGGASFTVATTVGLPTHYYLNILGLVYRIACAEVSRIDNRVHVRFINLIEPETLRRVVRADFMIGNVEALAARGKRRPV</sequence>
<dbReference type="EMBL" id="JAADZA010000006">
    <property type="protein sequence ID" value="NEV11024.1"/>
    <property type="molecule type" value="Genomic_DNA"/>
</dbReference>
<accession>A0A6P1C7V9</accession>
<reference evidence="1 4" key="2">
    <citation type="submission" date="2020-08" db="EMBL/GenBank/DDBJ databases">
        <title>Genomic Encyclopedia of Type Strains, Phase IV (KMG-V): Genome sequencing to study the core and pangenomes of soil and plant-associated prokaryotes.</title>
        <authorList>
            <person name="Whitman W."/>
        </authorList>
    </citation>
    <scope>NUCLEOTIDE SEQUENCE [LARGE SCALE GENOMIC DNA]</scope>
    <source>
        <strain evidence="1 4">SEMIA 4059</strain>
    </source>
</reference>
<evidence type="ECO:0000313" key="3">
    <source>
        <dbReference type="Proteomes" id="UP000471190"/>
    </source>
</evidence>
<name>A0A6P1C7V9_RHITR</name>
<keyword evidence="4" id="KW-1185">Reference proteome</keyword>